<dbReference type="GeneID" id="6009191"/>
<accession>A8ND53</accession>
<dbReference type="InterPro" id="IPR043502">
    <property type="entry name" value="DNA/RNA_pol_sf"/>
</dbReference>
<name>A8ND53_COPC7</name>
<dbReference type="OMA" id="NLEINWH"/>
<sequence>MSFWDSLELRKINPQIDWRKGTLHIPAPKVASVTIEEIPDEDAQIPYRGAPSDPTPDPAPEPEEEPPLLRIRANRVTRRKWVRAGLIEATGDELWCAAGFTYSQKIAEEAQKTKPQKTFEEMVPPHYRQHASVFSESESHRLPEHKPWDHAIDLIPGAPATMRTKVYPMSQNEQEELNRFLDENLKKGYIRPSKSPLSSPVFFVKKKDGKLRFVQDYRRLNEITVKNRYPLPLVSDIINRLRGAKYFTCYEFRPYLFSSRPFSIT</sequence>
<dbReference type="EMBL" id="AACS02000009">
    <property type="protein sequence ID" value="EAU89122.2"/>
    <property type="molecule type" value="Genomic_DNA"/>
</dbReference>
<dbReference type="Proteomes" id="UP000001861">
    <property type="component" value="Unassembled WGS sequence"/>
</dbReference>
<dbReference type="PANTHER" id="PTHR15503:SF22">
    <property type="entry name" value="TRANSPOSON TY3-I GAG POLYPROTEIN"/>
    <property type="match status" value="1"/>
</dbReference>
<proteinExistence type="predicted"/>
<dbReference type="HOGENOM" id="CLU_000384_42_1_1"/>
<dbReference type="InterPro" id="IPR032567">
    <property type="entry name" value="RTL1-rel"/>
</dbReference>
<keyword evidence="3" id="KW-1185">Reference proteome</keyword>
<dbReference type="PANTHER" id="PTHR15503">
    <property type="entry name" value="LDOC1 RELATED"/>
    <property type="match status" value="1"/>
</dbReference>
<protein>
    <submittedName>
        <fullName evidence="2">Uncharacterized protein</fullName>
    </submittedName>
</protein>
<dbReference type="SUPFAM" id="SSF56672">
    <property type="entry name" value="DNA/RNA polymerases"/>
    <property type="match status" value="1"/>
</dbReference>
<dbReference type="AlphaFoldDB" id="A8ND53"/>
<dbReference type="CDD" id="cd01647">
    <property type="entry name" value="RT_LTR"/>
    <property type="match status" value="1"/>
</dbReference>
<evidence type="ECO:0000313" key="2">
    <source>
        <dbReference type="EMBL" id="EAU89122.2"/>
    </source>
</evidence>
<organism evidence="2 3">
    <name type="scientific">Coprinopsis cinerea (strain Okayama-7 / 130 / ATCC MYA-4618 / FGSC 9003)</name>
    <name type="common">Inky cap fungus</name>
    <name type="synonym">Hormographiella aspergillata</name>
    <dbReference type="NCBI Taxonomy" id="240176"/>
    <lineage>
        <taxon>Eukaryota</taxon>
        <taxon>Fungi</taxon>
        <taxon>Dikarya</taxon>
        <taxon>Basidiomycota</taxon>
        <taxon>Agaricomycotina</taxon>
        <taxon>Agaricomycetes</taxon>
        <taxon>Agaricomycetidae</taxon>
        <taxon>Agaricales</taxon>
        <taxon>Agaricineae</taxon>
        <taxon>Psathyrellaceae</taxon>
        <taxon>Coprinopsis</taxon>
    </lineage>
</organism>
<comment type="caution">
    <text evidence="2">The sequence shown here is derived from an EMBL/GenBank/DDBJ whole genome shotgun (WGS) entry which is preliminary data.</text>
</comment>
<dbReference type="eggNOG" id="KOG0017">
    <property type="taxonomic scope" value="Eukaryota"/>
</dbReference>
<dbReference type="Gene3D" id="3.10.10.10">
    <property type="entry name" value="HIV Type 1 Reverse Transcriptase, subunit A, domain 1"/>
    <property type="match status" value="1"/>
</dbReference>
<gene>
    <name evidence="2" type="ORF">CC1G_08530</name>
</gene>
<dbReference type="KEGG" id="cci:CC1G_08530"/>
<evidence type="ECO:0000256" key="1">
    <source>
        <dbReference type="SAM" id="MobiDB-lite"/>
    </source>
</evidence>
<dbReference type="InParanoid" id="A8ND53"/>
<reference evidence="2 3" key="1">
    <citation type="journal article" date="2010" name="Proc. Natl. Acad. Sci. U.S.A.">
        <title>Insights into evolution of multicellular fungi from the assembled chromosomes of the mushroom Coprinopsis cinerea (Coprinus cinereus).</title>
        <authorList>
            <person name="Stajich J.E."/>
            <person name="Wilke S.K."/>
            <person name="Ahren D."/>
            <person name="Au C.H."/>
            <person name="Birren B.W."/>
            <person name="Borodovsky M."/>
            <person name="Burns C."/>
            <person name="Canback B."/>
            <person name="Casselton L.A."/>
            <person name="Cheng C.K."/>
            <person name="Deng J."/>
            <person name="Dietrich F.S."/>
            <person name="Fargo D.C."/>
            <person name="Farman M.L."/>
            <person name="Gathman A.C."/>
            <person name="Goldberg J."/>
            <person name="Guigo R."/>
            <person name="Hoegger P.J."/>
            <person name="Hooker J.B."/>
            <person name="Huggins A."/>
            <person name="James T.Y."/>
            <person name="Kamada T."/>
            <person name="Kilaru S."/>
            <person name="Kodira C."/>
            <person name="Kues U."/>
            <person name="Kupfer D."/>
            <person name="Kwan H.S."/>
            <person name="Lomsadze A."/>
            <person name="Li W."/>
            <person name="Lilly W.W."/>
            <person name="Ma L.J."/>
            <person name="Mackey A.J."/>
            <person name="Manning G."/>
            <person name="Martin F."/>
            <person name="Muraguchi H."/>
            <person name="Natvig D.O."/>
            <person name="Palmerini H."/>
            <person name="Ramesh M.A."/>
            <person name="Rehmeyer C.J."/>
            <person name="Roe B.A."/>
            <person name="Shenoy N."/>
            <person name="Stanke M."/>
            <person name="Ter-Hovhannisyan V."/>
            <person name="Tunlid A."/>
            <person name="Velagapudi R."/>
            <person name="Vision T.J."/>
            <person name="Zeng Q."/>
            <person name="Zolan M.E."/>
            <person name="Pukkila P.J."/>
        </authorList>
    </citation>
    <scope>NUCLEOTIDE SEQUENCE [LARGE SCALE GENOMIC DNA]</scope>
    <source>
        <strain evidence="3">Okayama-7 / 130 / ATCC MYA-4618 / FGSC 9003</strain>
    </source>
</reference>
<dbReference type="RefSeq" id="XP_001832702.2">
    <property type="nucleotide sequence ID" value="XM_001832650.2"/>
</dbReference>
<dbReference type="OrthoDB" id="3262920at2759"/>
<feature type="region of interest" description="Disordered" evidence="1">
    <location>
        <begin position="40"/>
        <end position="69"/>
    </location>
</feature>
<dbReference type="VEuPathDB" id="FungiDB:CC1G_08530"/>
<evidence type="ECO:0000313" key="3">
    <source>
        <dbReference type="Proteomes" id="UP000001861"/>
    </source>
</evidence>